<dbReference type="PANTHER" id="PTHR37610:SF40">
    <property type="entry name" value="OS01G0909600 PROTEIN"/>
    <property type="match status" value="1"/>
</dbReference>
<accession>A0A438HZF6</accession>
<feature type="compositionally biased region" description="Polar residues" evidence="1">
    <location>
        <begin position="1"/>
        <end position="10"/>
    </location>
</feature>
<dbReference type="PANTHER" id="PTHR37610">
    <property type="entry name" value="CCHC-TYPE DOMAIN-CONTAINING PROTEIN"/>
    <property type="match status" value="1"/>
</dbReference>
<name>A0A438HZF6_VITVI</name>
<protein>
    <recommendedName>
        <fullName evidence="4">Retrotransposon Copia-like N-terminal domain-containing protein</fullName>
    </recommendedName>
</protein>
<evidence type="ECO:0000256" key="1">
    <source>
        <dbReference type="SAM" id="MobiDB-lite"/>
    </source>
</evidence>
<proteinExistence type="predicted"/>
<sequence>MVKTTMTGTSKGDDSKVSSKPSQSASTIVPIPIDHSSLQITTHKLNDKIFLQWSRAAQMVIHRCRKIGYLHDPIKKPKETDPTFHTWDANNSIVVAWLVNSMEENIGENYVYYSTTKELWDAVYRAFSNLENSTQMFKLRNKVRNLRQGDMDQVISINLLVRHQPDKGLDFERDLRIPDKLGREHWRRLEYWDKARKKDLTVKRPEGDMDQDLLSGTEGDKCRRSRDRIRLSKSSISESVRFRRKLKFQEKGREYPRIDEIGAFLSVTTLSNLGYWIPKG</sequence>
<evidence type="ECO:0008006" key="4">
    <source>
        <dbReference type="Google" id="ProtNLM"/>
    </source>
</evidence>
<dbReference type="AlphaFoldDB" id="A0A438HZF6"/>
<organism evidence="2 3">
    <name type="scientific">Vitis vinifera</name>
    <name type="common">Grape</name>
    <dbReference type="NCBI Taxonomy" id="29760"/>
    <lineage>
        <taxon>Eukaryota</taxon>
        <taxon>Viridiplantae</taxon>
        <taxon>Streptophyta</taxon>
        <taxon>Embryophyta</taxon>
        <taxon>Tracheophyta</taxon>
        <taxon>Spermatophyta</taxon>
        <taxon>Magnoliopsida</taxon>
        <taxon>eudicotyledons</taxon>
        <taxon>Gunneridae</taxon>
        <taxon>Pentapetalae</taxon>
        <taxon>rosids</taxon>
        <taxon>Vitales</taxon>
        <taxon>Vitaceae</taxon>
        <taxon>Viteae</taxon>
        <taxon>Vitis</taxon>
    </lineage>
</organism>
<evidence type="ECO:0000313" key="3">
    <source>
        <dbReference type="Proteomes" id="UP000288805"/>
    </source>
</evidence>
<dbReference type="Proteomes" id="UP000288805">
    <property type="component" value="Unassembled WGS sequence"/>
</dbReference>
<feature type="region of interest" description="Disordered" evidence="1">
    <location>
        <begin position="207"/>
        <end position="226"/>
    </location>
</feature>
<reference evidence="2 3" key="1">
    <citation type="journal article" date="2018" name="PLoS Genet.">
        <title>Population sequencing reveals clonal diversity and ancestral inbreeding in the grapevine cultivar Chardonnay.</title>
        <authorList>
            <person name="Roach M.J."/>
            <person name="Johnson D.L."/>
            <person name="Bohlmann J."/>
            <person name="van Vuuren H.J."/>
            <person name="Jones S.J."/>
            <person name="Pretorius I.S."/>
            <person name="Schmidt S.A."/>
            <person name="Borneman A.R."/>
        </authorList>
    </citation>
    <scope>NUCLEOTIDE SEQUENCE [LARGE SCALE GENOMIC DNA]</scope>
    <source>
        <strain evidence="3">cv. Chardonnay</strain>
        <tissue evidence="2">Leaf</tissue>
    </source>
</reference>
<evidence type="ECO:0000313" key="2">
    <source>
        <dbReference type="EMBL" id="RVW89837.1"/>
    </source>
</evidence>
<dbReference type="EMBL" id="QGNW01000160">
    <property type="protein sequence ID" value="RVW89837.1"/>
    <property type="molecule type" value="Genomic_DNA"/>
</dbReference>
<gene>
    <name evidence="2" type="ORF">CK203_034436</name>
</gene>
<feature type="region of interest" description="Disordered" evidence="1">
    <location>
        <begin position="1"/>
        <end position="27"/>
    </location>
</feature>
<comment type="caution">
    <text evidence="2">The sequence shown here is derived from an EMBL/GenBank/DDBJ whole genome shotgun (WGS) entry which is preliminary data.</text>
</comment>